<evidence type="ECO:0000313" key="2">
    <source>
        <dbReference type="Proteomes" id="UP001501009"/>
    </source>
</evidence>
<proteinExistence type="predicted"/>
<gene>
    <name evidence="1" type="ORF">GCM10022403_050150</name>
</gene>
<evidence type="ECO:0000313" key="1">
    <source>
        <dbReference type="EMBL" id="GAA3810231.1"/>
    </source>
</evidence>
<sequence>MLSAACPSSSAIRFAQAVASADGSATTWLAGPGATACFLDEALRALAPGFRAAVAPG</sequence>
<accession>A0ABP7I4G4</accession>
<dbReference type="EMBL" id="BAABDE010000020">
    <property type="protein sequence ID" value="GAA3810231.1"/>
    <property type="molecule type" value="Genomic_DNA"/>
</dbReference>
<protein>
    <submittedName>
        <fullName evidence="1">Uncharacterized protein</fullName>
    </submittedName>
</protein>
<dbReference type="Proteomes" id="UP001501009">
    <property type="component" value="Unassembled WGS sequence"/>
</dbReference>
<organism evidence="1 2">
    <name type="scientific">Streptomyces coacervatus</name>
    <dbReference type="NCBI Taxonomy" id="647381"/>
    <lineage>
        <taxon>Bacteria</taxon>
        <taxon>Bacillati</taxon>
        <taxon>Actinomycetota</taxon>
        <taxon>Actinomycetes</taxon>
        <taxon>Kitasatosporales</taxon>
        <taxon>Streptomycetaceae</taxon>
        <taxon>Streptomyces</taxon>
    </lineage>
</organism>
<keyword evidence="2" id="KW-1185">Reference proteome</keyword>
<reference evidence="2" key="1">
    <citation type="journal article" date="2019" name="Int. J. Syst. Evol. Microbiol.">
        <title>The Global Catalogue of Microorganisms (GCM) 10K type strain sequencing project: providing services to taxonomists for standard genome sequencing and annotation.</title>
        <authorList>
            <consortium name="The Broad Institute Genomics Platform"/>
            <consortium name="The Broad Institute Genome Sequencing Center for Infectious Disease"/>
            <person name="Wu L."/>
            <person name="Ma J."/>
        </authorList>
    </citation>
    <scope>NUCLEOTIDE SEQUENCE [LARGE SCALE GENOMIC DNA]</scope>
    <source>
        <strain evidence="2">JCM 17138</strain>
    </source>
</reference>
<name>A0ABP7I4G4_9ACTN</name>
<dbReference type="RefSeq" id="WP_275772176.1">
    <property type="nucleotide sequence ID" value="NZ_BAABDE010000020.1"/>
</dbReference>
<comment type="caution">
    <text evidence="1">The sequence shown here is derived from an EMBL/GenBank/DDBJ whole genome shotgun (WGS) entry which is preliminary data.</text>
</comment>